<evidence type="ECO:0000313" key="2">
    <source>
        <dbReference type="Proteomes" id="UP000597656"/>
    </source>
</evidence>
<sequence length="84" mass="9146">MSAPAWAACLAGPALRWFVVVEQGAPRLDQGVGLWGFQLAEGCEHAFVQGAGQYVIQCELSRWGCGLMRLMMLWGSDNFWALAG</sequence>
<organism evidence="1 2">
    <name type="scientific">Lentzea pudingi</name>
    <dbReference type="NCBI Taxonomy" id="1789439"/>
    <lineage>
        <taxon>Bacteria</taxon>
        <taxon>Bacillati</taxon>
        <taxon>Actinomycetota</taxon>
        <taxon>Actinomycetes</taxon>
        <taxon>Pseudonocardiales</taxon>
        <taxon>Pseudonocardiaceae</taxon>
        <taxon>Lentzea</taxon>
    </lineage>
</organism>
<comment type="caution">
    <text evidence="1">The sequence shown here is derived from an EMBL/GenBank/DDBJ whole genome shotgun (WGS) entry which is preliminary data.</text>
</comment>
<evidence type="ECO:0000313" key="1">
    <source>
        <dbReference type="EMBL" id="GGM85355.1"/>
    </source>
</evidence>
<protein>
    <submittedName>
        <fullName evidence="1">Uncharacterized protein</fullName>
    </submittedName>
</protein>
<proteinExistence type="predicted"/>
<accession>A0ABQ2HN35</accession>
<reference evidence="2" key="1">
    <citation type="journal article" date="2019" name="Int. J. Syst. Evol. Microbiol.">
        <title>The Global Catalogue of Microorganisms (GCM) 10K type strain sequencing project: providing services to taxonomists for standard genome sequencing and annotation.</title>
        <authorList>
            <consortium name="The Broad Institute Genomics Platform"/>
            <consortium name="The Broad Institute Genome Sequencing Center for Infectious Disease"/>
            <person name="Wu L."/>
            <person name="Ma J."/>
        </authorList>
    </citation>
    <scope>NUCLEOTIDE SEQUENCE [LARGE SCALE GENOMIC DNA]</scope>
    <source>
        <strain evidence="2">CGMCC 4.7319</strain>
    </source>
</reference>
<dbReference type="Proteomes" id="UP000597656">
    <property type="component" value="Unassembled WGS sequence"/>
</dbReference>
<keyword evidence="2" id="KW-1185">Reference proteome</keyword>
<name>A0ABQ2HN35_9PSEU</name>
<gene>
    <name evidence="1" type="ORF">GCM10011609_21970</name>
</gene>
<dbReference type="EMBL" id="BMNC01000002">
    <property type="protein sequence ID" value="GGM85355.1"/>
    <property type="molecule type" value="Genomic_DNA"/>
</dbReference>